<dbReference type="Proteomes" id="UP000827976">
    <property type="component" value="Chromosome 8"/>
</dbReference>
<dbReference type="EMBL" id="CM037018">
    <property type="protein sequence ID" value="KAH7673574.1"/>
    <property type="molecule type" value="Genomic_DNA"/>
</dbReference>
<evidence type="ECO:0000313" key="1">
    <source>
        <dbReference type="EMBL" id="KAH7673574.1"/>
    </source>
</evidence>
<keyword evidence="2" id="KW-1185">Reference proteome</keyword>
<comment type="caution">
    <text evidence="1">The sequence shown here is derived from an EMBL/GenBank/DDBJ whole genome shotgun (WGS) entry which is preliminary data.</text>
</comment>
<gene>
    <name evidence="1" type="ORF">IHE45_08G016000</name>
</gene>
<organism evidence="1 2">
    <name type="scientific">Dioscorea alata</name>
    <name type="common">Purple yam</name>
    <dbReference type="NCBI Taxonomy" id="55571"/>
    <lineage>
        <taxon>Eukaryota</taxon>
        <taxon>Viridiplantae</taxon>
        <taxon>Streptophyta</taxon>
        <taxon>Embryophyta</taxon>
        <taxon>Tracheophyta</taxon>
        <taxon>Spermatophyta</taxon>
        <taxon>Magnoliopsida</taxon>
        <taxon>Liliopsida</taxon>
        <taxon>Dioscoreales</taxon>
        <taxon>Dioscoreaceae</taxon>
        <taxon>Dioscorea</taxon>
    </lineage>
</organism>
<protein>
    <submittedName>
        <fullName evidence="1">Ternary complex factor MIP1 leucine-zipper-containing protein</fullName>
    </submittedName>
</protein>
<reference evidence="2" key="1">
    <citation type="journal article" date="2022" name="Nat. Commun.">
        <title>Chromosome evolution and the genetic basis of agronomically important traits in greater yam.</title>
        <authorList>
            <person name="Bredeson J.V."/>
            <person name="Lyons J.B."/>
            <person name="Oniyinde I.O."/>
            <person name="Okereke N.R."/>
            <person name="Kolade O."/>
            <person name="Nnabue I."/>
            <person name="Nwadili C.O."/>
            <person name="Hribova E."/>
            <person name="Parker M."/>
            <person name="Nwogha J."/>
            <person name="Shu S."/>
            <person name="Carlson J."/>
            <person name="Kariba R."/>
            <person name="Muthemba S."/>
            <person name="Knop K."/>
            <person name="Barton G.J."/>
            <person name="Sherwood A.V."/>
            <person name="Lopez-Montes A."/>
            <person name="Asiedu R."/>
            <person name="Jamnadass R."/>
            <person name="Muchugi A."/>
            <person name="Goodstein D."/>
            <person name="Egesi C.N."/>
            <person name="Featherston J."/>
            <person name="Asfaw A."/>
            <person name="Simpson G.G."/>
            <person name="Dolezel J."/>
            <person name="Hendre P.S."/>
            <person name="Van Deynze A."/>
            <person name="Kumar P.L."/>
            <person name="Obidiegwu J.E."/>
            <person name="Bhattacharjee R."/>
            <person name="Rokhsar D.S."/>
        </authorList>
    </citation>
    <scope>NUCLEOTIDE SEQUENCE [LARGE SCALE GENOMIC DNA]</scope>
    <source>
        <strain evidence="2">cv. TDa95/00328</strain>
    </source>
</reference>
<name>A0ACB7VH51_DIOAL</name>
<evidence type="ECO:0000313" key="2">
    <source>
        <dbReference type="Proteomes" id="UP000827976"/>
    </source>
</evidence>
<accession>A0ACB7VH51</accession>
<proteinExistence type="predicted"/>
<sequence>MWNFSDTGSTLEEYKLAMGKTKSQTDIKKEHSFGTDFRFKDECKLGMGKAKNQSIDADFRLKGYGLGLEKTKAQTNIKLEQSVDFEVQSSLKQEILQLEKRLKDQLGERHVLEQALGYRSSAIDSSINGTTPKLAKGLIREIAILELEVMHLEQYLLSLYRKAFDQQSTLSPASIGEKSKQMLRSKARAFQEVAGANNLFEGGKQGSVSQRIHHPRNLSTDFANVAGDTLAGPGVHRCHSALSYRSARMSPPPANLARVLESFHSQPLTYLEDGQNAAQGIVSLAEYLGTNIADHVPETPNKISENMVRCMGAIYCKLVDPPLVNHGLSSPTSSFSSISALSPQYLGDIWSPGYRKEPILDSRLINPFRVEGLKEFSGPYNSMVEVPFICQERQRLGDIQDLMRSYKSLVDQLESVSLRRMKNEEKLAFWINVHNAMIMHAYLDHGIPQSNTKKQSLPAKAAYIISSRHLSAETIRETILGCHTHCPKQWLRILLSPKLKFKSRDEWQGHTLDRPEPLLHFALCSGSHSDPAVRIYTPKKLYQQLEAAKEEYIRAAIGIQNEHKIILPKIIDYYAKDKGLSSQGLIEMIQRYLPENLQKVFRKLQQGKSHHKIIEWIPHDLSFRYLLSRELVVAH</sequence>